<feature type="non-terminal residue" evidence="2">
    <location>
        <position position="409"/>
    </location>
</feature>
<evidence type="ECO:0000256" key="1">
    <source>
        <dbReference type="SAM" id="MobiDB-lite"/>
    </source>
</evidence>
<sequence>MKLFNKKYLAVAVALAATANTGAAFAFADENPIDWTGVGDCHLVDNNFLPPGRGGLEQFDTPPGAAGPAPGGLGQSRGWIGHPCPQLRPNHYAPGQNGNLPGTTTEPGRFFGSVQTLSDDGITHTVVTPQGQFEKRSPFDEPPGANFINTVDSNLVDFLGREMPNTQPSALGSSEYMLHDGNVGLVDIDKTSPADDLDAIIDKIEASYKHGAKISKKDIQFAIDIIEGNTIDRAYSGYPLLHYNGPNKLGLVTPLDAAGNDARVSGLPTVSGVLDVGMIYYDQHIEATVSLIDPSLVQEVPWKINYHVKILTGGIEDFSPMVMAFDAVVDARVSPPIEGRGPFHASMDQSYFPMLEEGKQYDITIKQNKGKHLNLIYTWGWRIHPPRVQVAENALKVAGGLTLLEHEEV</sequence>
<reference evidence="2" key="1">
    <citation type="submission" date="2018-06" db="EMBL/GenBank/DDBJ databases">
        <authorList>
            <person name="Zhirakovskaya E."/>
        </authorList>
    </citation>
    <scope>NUCLEOTIDE SEQUENCE</scope>
</reference>
<dbReference type="EMBL" id="UOFF01000186">
    <property type="protein sequence ID" value="VAW56141.1"/>
    <property type="molecule type" value="Genomic_DNA"/>
</dbReference>
<name>A0A3B0WLH0_9ZZZZ</name>
<feature type="region of interest" description="Disordered" evidence="1">
    <location>
        <begin position="55"/>
        <end position="103"/>
    </location>
</feature>
<proteinExistence type="predicted"/>
<dbReference type="AlphaFoldDB" id="A0A3B0WLH0"/>
<evidence type="ECO:0000313" key="2">
    <source>
        <dbReference type="EMBL" id="VAW56141.1"/>
    </source>
</evidence>
<accession>A0A3B0WLH0</accession>
<gene>
    <name evidence="2" type="ORF">MNBD_GAMMA07-87</name>
</gene>
<organism evidence="2">
    <name type="scientific">hydrothermal vent metagenome</name>
    <dbReference type="NCBI Taxonomy" id="652676"/>
    <lineage>
        <taxon>unclassified sequences</taxon>
        <taxon>metagenomes</taxon>
        <taxon>ecological metagenomes</taxon>
    </lineage>
</organism>
<protein>
    <submittedName>
        <fullName evidence="2">Uncharacterized protein</fullName>
    </submittedName>
</protein>